<keyword evidence="8" id="KW-0496">Mitochondrion</keyword>
<evidence type="ECO:0000256" key="9">
    <source>
        <dbReference type="ARBA" id="ARBA00023136"/>
    </source>
</evidence>
<reference evidence="12" key="1">
    <citation type="submission" date="2003-08" db="EMBL/GenBank/DDBJ databases">
        <authorList>
            <person name="Birren B."/>
            <person name="Nusbaum C."/>
            <person name="Abebe A."/>
            <person name="Abouelleil A."/>
            <person name="Adekoya E."/>
            <person name="Ait-zahra M."/>
            <person name="Allen N."/>
            <person name="Allen T."/>
            <person name="An P."/>
            <person name="Anderson M."/>
            <person name="Anderson S."/>
            <person name="Arachchi H."/>
            <person name="Armbruster J."/>
            <person name="Bachantsang P."/>
            <person name="Baldwin J."/>
            <person name="Barry A."/>
            <person name="Bayul T."/>
            <person name="Blitshsteyn B."/>
            <person name="Bloom T."/>
            <person name="Blye J."/>
            <person name="Boguslavskiy L."/>
            <person name="Borowsky M."/>
            <person name="Boukhgalter B."/>
            <person name="Brunache A."/>
            <person name="Butler J."/>
            <person name="Calixte N."/>
            <person name="Calvo S."/>
            <person name="Camarata J."/>
            <person name="Campo K."/>
            <person name="Chang J."/>
            <person name="Cheshatsang Y."/>
            <person name="Citroen M."/>
            <person name="Collymore A."/>
            <person name="Considine T."/>
            <person name="Cook A."/>
            <person name="Cooke P."/>
            <person name="Corum B."/>
            <person name="Cuomo C."/>
            <person name="David R."/>
            <person name="Dawoe T."/>
            <person name="Degray S."/>
            <person name="Dodge S."/>
            <person name="Dooley K."/>
            <person name="Dorje P."/>
            <person name="Dorjee K."/>
            <person name="Dorris L."/>
            <person name="Duffey N."/>
            <person name="Dupes A."/>
            <person name="Elkins T."/>
            <person name="Engels R."/>
            <person name="Erickson J."/>
            <person name="Farina A."/>
            <person name="Faro S."/>
            <person name="Ferreira P."/>
            <person name="Fischer H."/>
            <person name="Fitzgerald M."/>
            <person name="Foley K."/>
            <person name="Gage D."/>
            <person name="Galagan J."/>
            <person name="Gearin G."/>
            <person name="Gnerre S."/>
            <person name="Gnirke A."/>
            <person name="Goyette A."/>
            <person name="Graham J."/>
            <person name="Grandbois E."/>
            <person name="Gyaltsen K."/>
            <person name="Hafez N."/>
            <person name="Hagopian D."/>
            <person name="Hagos B."/>
            <person name="Hall J."/>
            <person name="Hatcher B."/>
            <person name="Heller A."/>
            <person name="Higgins H."/>
            <person name="Honan T."/>
            <person name="Horn A."/>
            <person name="Houde N."/>
            <person name="Hughes L."/>
            <person name="Hulme W."/>
            <person name="Husby E."/>
            <person name="Iliev I."/>
            <person name="Jaffe D."/>
            <person name="Jones C."/>
            <person name="Kamal M."/>
            <person name="Kamat A."/>
            <person name="Kamvysselis M."/>
            <person name="Karlsson E."/>
            <person name="Kells C."/>
            <person name="Kieu A."/>
            <person name="Kisner P."/>
            <person name="Kodira C."/>
            <person name="Kulbokas E."/>
            <person name="Labutti K."/>
            <person name="Lama D."/>
            <person name="Landers T."/>
            <person name="Leger J."/>
            <person name="Levine S."/>
            <person name="Lewis D."/>
            <person name="Lewis T."/>
            <person name="Lindblad-toh K."/>
            <person name="Liu X."/>
            <person name="Lokyitsang T."/>
            <person name="Lokyitsang Y."/>
            <person name="Lucien O."/>
            <person name="Lui A."/>
            <person name="Ma L.J."/>
            <person name="Mabbitt R."/>
            <person name="Macdonald J."/>
            <person name="Maclean C."/>
            <person name="Major J."/>
            <person name="Manning J."/>
            <person name="Marabella R."/>
            <person name="Maru K."/>
            <person name="Matthews C."/>
            <person name="Mauceli E."/>
            <person name="Mccarthy M."/>
            <person name="Mcdonough S."/>
            <person name="Mcghee T."/>
            <person name="Meldrim J."/>
            <person name="Meneus L."/>
            <person name="Mesirov J."/>
            <person name="Mihalev A."/>
            <person name="Mihova T."/>
            <person name="Mikkelsen T."/>
            <person name="Mlenga V."/>
            <person name="Moru K."/>
            <person name="Mozes J."/>
            <person name="Mulrain L."/>
            <person name="Munson G."/>
            <person name="Naylor J."/>
            <person name="Newes C."/>
            <person name="Nguyen C."/>
            <person name="Nguyen N."/>
            <person name="Nguyen T."/>
            <person name="Nicol R."/>
            <person name="Nielsen C."/>
            <person name="Nizzari M."/>
            <person name="Norbu C."/>
            <person name="Norbu N."/>
            <person name="O'donnell P."/>
            <person name="Okoawo O."/>
            <person name="O'leary S."/>
            <person name="Omotosho B."/>
            <person name="O'neill K."/>
            <person name="Osman S."/>
            <person name="Parker S."/>
            <person name="Perrin D."/>
            <person name="Phunkhang P."/>
            <person name="Piqani B."/>
            <person name="Purcell S."/>
            <person name="Rachupka T."/>
            <person name="Ramasamy U."/>
            <person name="Rameau R."/>
            <person name="Ray V."/>
            <person name="Raymond C."/>
            <person name="Retta R."/>
            <person name="Richardson S."/>
            <person name="Rise C."/>
            <person name="Rodriguez J."/>
            <person name="Rogers J."/>
            <person name="Rogov P."/>
            <person name="Rutman M."/>
            <person name="Schupbach R."/>
            <person name="Seaman C."/>
            <person name="Settipalli S."/>
            <person name="Sharpe T."/>
            <person name="Sheridan J."/>
            <person name="Sherpa N."/>
            <person name="Shi J."/>
            <person name="Smirnov S."/>
            <person name="Smith C."/>
            <person name="Sougnez C."/>
            <person name="Spencer B."/>
            <person name="Stalker J."/>
            <person name="Stange-thomann N."/>
            <person name="Stavropoulos S."/>
            <person name="Stetson K."/>
            <person name="Stone C."/>
            <person name="Stone S."/>
            <person name="Stubbs M."/>
            <person name="Talamas J."/>
            <person name="Tchuinga P."/>
            <person name="Tenzing P."/>
            <person name="Tesfaye S."/>
            <person name="Theodore J."/>
            <person name="Thoulutsang Y."/>
            <person name="Topham K."/>
            <person name="Towey S."/>
            <person name="Tsamla T."/>
            <person name="Tsomo N."/>
            <person name="Vallee D."/>
            <person name="Vassiliev H."/>
            <person name="Venkataraman V."/>
            <person name="Vinson J."/>
            <person name="Vo A."/>
            <person name="Wade C."/>
            <person name="Wang S."/>
            <person name="Wangchuk T."/>
            <person name="Wangdi T."/>
            <person name="Whittaker C."/>
            <person name="Wilkinson J."/>
            <person name="Wu Y."/>
            <person name="Wyman D."/>
            <person name="Yadav S."/>
            <person name="Yang S."/>
            <person name="Yang X."/>
            <person name="Yeager S."/>
            <person name="Yee E."/>
            <person name="Young G."/>
            <person name="Zainoun J."/>
            <person name="Zembeck L."/>
            <person name="Zimmer A."/>
            <person name="Zody M."/>
            <person name="Lander E."/>
        </authorList>
    </citation>
    <scope>NUCLEOTIDE SEQUENCE [LARGE SCALE GENOMIC DNA]</scope>
</reference>
<evidence type="ECO:0000313" key="11">
    <source>
        <dbReference type="Ensembl" id="ENSCSAVP00000017525.1"/>
    </source>
</evidence>
<evidence type="ECO:0000256" key="4">
    <source>
        <dbReference type="ARBA" id="ARBA00022692"/>
    </source>
</evidence>
<dbReference type="SUPFAM" id="SSF103506">
    <property type="entry name" value="Mitochondrial carrier"/>
    <property type="match status" value="1"/>
</dbReference>
<dbReference type="GO" id="GO:0005743">
    <property type="term" value="C:mitochondrial inner membrane"/>
    <property type="evidence" value="ECO:0007669"/>
    <property type="project" value="UniProtKB-SubCell"/>
</dbReference>
<dbReference type="Ensembl" id="ENSCSAVT00000017716.1">
    <property type="protein sequence ID" value="ENSCSAVP00000017525.1"/>
    <property type="gene ID" value="ENSCSAVG00000010319.1"/>
</dbReference>
<protein>
    <recommendedName>
        <fullName evidence="13">Mitochondrial carrier protein</fullName>
    </recommendedName>
</protein>
<evidence type="ECO:0000313" key="12">
    <source>
        <dbReference type="Proteomes" id="UP000007875"/>
    </source>
</evidence>
<keyword evidence="4" id="KW-0812">Transmembrane</keyword>
<evidence type="ECO:0000256" key="5">
    <source>
        <dbReference type="ARBA" id="ARBA00022737"/>
    </source>
</evidence>
<evidence type="ECO:0000256" key="3">
    <source>
        <dbReference type="ARBA" id="ARBA00022448"/>
    </source>
</evidence>
<dbReference type="eggNOG" id="KOG0757">
    <property type="taxonomic scope" value="Eukaryota"/>
</dbReference>
<keyword evidence="3" id="KW-0813">Transport</keyword>
<evidence type="ECO:0008006" key="13">
    <source>
        <dbReference type="Google" id="ProtNLM"/>
    </source>
</evidence>
<evidence type="ECO:0000256" key="2">
    <source>
        <dbReference type="ARBA" id="ARBA00006375"/>
    </source>
</evidence>
<dbReference type="PANTHER" id="PTHR45829">
    <property type="entry name" value="MITOCHONDRIAL CARRIER PROTEIN RIM2"/>
    <property type="match status" value="1"/>
</dbReference>
<organism evidence="11 12">
    <name type="scientific">Ciona savignyi</name>
    <name type="common">Pacific transparent sea squirt</name>
    <dbReference type="NCBI Taxonomy" id="51511"/>
    <lineage>
        <taxon>Eukaryota</taxon>
        <taxon>Metazoa</taxon>
        <taxon>Chordata</taxon>
        <taxon>Tunicata</taxon>
        <taxon>Ascidiacea</taxon>
        <taxon>Phlebobranchia</taxon>
        <taxon>Cionidae</taxon>
        <taxon>Ciona</taxon>
    </lineage>
</organism>
<dbReference type="InterPro" id="IPR049562">
    <property type="entry name" value="SLC25A33/36-like"/>
</dbReference>
<proteinExistence type="inferred from homology"/>
<sequence length="201" mass="21860">MSQMSRNTGSNVAQSAQYCEQSFKMTTSTHQGYTLGNKSSRWENEAIAQKCATLEQPQWKDDSFTIFHSTSLKKVEPTKKRDTVDNQLHFIAGGLAGCAATTVTCPIDVIKTRQQSSNSVGNPQQTKLSFPSSTPKGSNVRLMTSFARSSLHNTYHSSVAQPSLSVHKGSILQHCRYILQVEGGKAFFKGLGIGLLGSVPS</sequence>
<dbReference type="HOGENOM" id="CLU_1363114_0_0_1"/>
<evidence type="ECO:0000256" key="8">
    <source>
        <dbReference type="ARBA" id="ARBA00023128"/>
    </source>
</evidence>
<dbReference type="InterPro" id="IPR018108">
    <property type="entry name" value="MCP_transmembrane"/>
</dbReference>
<keyword evidence="5" id="KW-0677">Repeat</keyword>
<dbReference type="GO" id="GO:1990519">
    <property type="term" value="P:pyrimidine nucleotide import into mitochondrion"/>
    <property type="evidence" value="ECO:0007669"/>
    <property type="project" value="TreeGrafter"/>
</dbReference>
<reference evidence="11" key="2">
    <citation type="submission" date="2025-08" db="UniProtKB">
        <authorList>
            <consortium name="Ensembl"/>
        </authorList>
    </citation>
    <scope>IDENTIFICATION</scope>
</reference>
<dbReference type="InterPro" id="IPR023395">
    <property type="entry name" value="MCP_dom_sf"/>
</dbReference>
<reference evidence="11" key="3">
    <citation type="submission" date="2025-09" db="UniProtKB">
        <authorList>
            <consortium name="Ensembl"/>
        </authorList>
    </citation>
    <scope>IDENTIFICATION</scope>
</reference>
<dbReference type="GeneTree" id="ENSGT00940000168859"/>
<dbReference type="Proteomes" id="UP000007875">
    <property type="component" value="Unassembled WGS sequence"/>
</dbReference>
<keyword evidence="6" id="KW-0999">Mitochondrion inner membrane</keyword>
<dbReference type="InParanoid" id="H2ZIV9"/>
<keyword evidence="9" id="KW-0472">Membrane</keyword>
<accession>H2ZIV9</accession>
<dbReference type="GO" id="GO:0015218">
    <property type="term" value="F:pyrimidine nucleotide transmembrane transporter activity"/>
    <property type="evidence" value="ECO:0007669"/>
    <property type="project" value="InterPro"/>
</dbReference>
<evidence type="ECO:0000256" key="1">
    <source>
        <dbReference type="ARBA" id="ARBA00004448"/>
    </source>
</evidence>
<dbReference type="PANTHER" id="PTHR45829:SF4">
    <property type="entry name" value="MITOCHONDRIAL CARRIER PROTEIN RIM2"/>
    <property type="match status" value="1"/>
</dbReference>
<evidence type="ECO:0000256" key="6">
    <source>
        <dbReference type="ARBA" id="ARBA00022792"/>
    </source>
</evidence>
<comment type="similarity">
    <text evidence="2">Belongs to the mitochondrial carrier (TC 2.A.29) family.</text>
</comment>
<keyword evidence="12" id="KW-1185">Reference proteome</keyword>
<name>H2ZIV9_CIOSA</name>
<dbReference type="Pfam" id="PF00153">
    <property type="entry name" value="Mito_carr"/>
    <property type="match status" value="1"/>
</dbReference>
<feature type="region of interest" description="Disordered" evidence="10">
    <location>
        <begin position="114"/>
        <end position="136"/>
    </location>
</feature>
<comment type="subcellular location">
    <subcellularLocation>
        <location evidence="1">Mitochondrion inner membrane</location>
        <topology evidence="1">Multi-pass membrane protein</topology>
    </subcellularLocation>
</comment>
<dbReference type="STRING" id="51511.ENSCSAVP00000017525"/>
<evidence type="ECO:0000256" key="10">
    <source>
        <dbReference type="SAM" id="MobiDB-lite"/>
    </source>
</evidence>
<evidence type="ECO:0000256" key="7">
    <source>
        <dbReference type="ARBA" id="ARBA00022989"/>
    </source>
</evidence>
<dbReference type="AlphaFoldDB" id="H2ZIV9"/>
<keyword evidence="7" id="KW-1133">Transmembrane helix</keyword>
<dbReference type="Gene3D" id="1.50.40.10">
    <property type="entry name" value="Mitochondrial carrier domain"/>
    <property type="match status" value="1"/>
</dbReference>